<dbReference type="SUPFAM" id="SSF52833">
    <property type="entry name" value="Thioredoxin-like"/>
    <property type="match status" value="1"/>
</dbReference>
<dbReference type="OrthoDB" id="9809746at2"/>
<dbReference type="InterPro" id="IPR036249">
    <property type="entry name" value="Thioredoxin-like_sf"/>
</dbReference>
<dbReference type="GO" id="GO:0016491">
    <property type="term" value="F:oxidoreductase activity"/>
    <property type="evidence" value="ECO:0007669"/>
    <property type="project" value="InterPro"/>
</dbReference>
<dbReference type="Pfam" id="PF00578">
    <property type="entry name" value="AhpC-TSA"/>
    <property type="match status" value="1"/>
</dbReference>
<sequence>MMSIIALWVLVLGETALLVLLLRALGALKIQGQPSHVPPPAMTTIDEGGLAIGEIAPSFAAQDGEGNNMQLAETDGRSRLLIFLQPGCSACANAIVLINALVERDPHIALSVFGLADQDANKVYAEQSSLRVPLWTPSDTSCEKTYGIRAIPFAFVLDERRVIQAKGIVSHQLQFEQLLKFLPERVPASL</sequence>
<dbReference type="GO" id="GO:0016209">
    <property type="term" value="F:antioxidant activity"/>
    <property type="evidence" value="ECO:0007669"/>
    <property type="project" value="InterPro"/>
</dbReference>
<evidence type="ECO:0000259" key="1">
    <source>
        <dbReference type="Pfam" id="PF00578"/>
    </source>
</evidence>
<dbReference type="Gene3D" id="3.40.30.10">
    <property type="entry name" value="Glutaredoxin"/>
    <property type="match status" value="1"/>
</dbReference>
<keyword evidence="3" id="KW-1185">Reference proteome</keyword>
<feature type="domain" description="Alkyl hydroperoxide reductase subunit C/ Thiol specific antioxidant" evidence="1">
    <location>
        <begin position="52"/>
        <end position="165"/>
    </location>
</feature>
<accession>A0A401ZUG7</accession>
<protein>
    <recommendedName>
        <fullName evidence="1">Alkyl hydroperoxide reductase subunit C/ Thiol specific antioxidant domain-containing protein</fullName>
    </recommendedName>
</protein>
<reference evidence="3" key="1">
    <citation type="submission" date="2018-12" db="EMBL/GenBank/DDBJ databases">
        <title>Tengunoibacter tsumagoiensis gen. nov., sp. nov., Dictyobacter kobayashii sp. nov., D. alpinus sp. nov., and D. joshuensis sp. nov. and description of Dictyobacteraceae fam. nov. within the order Ktedonobacterales isolated from Tengu-no-mugimeshi.</title>
        <authorList>
            <person name="Wang C.M."/>
            <person name="Zheng Y."/>
            <person name="Sakai Y."/>
            <person name="Toyoda A."/>
            <person name="Minakuchi Y."/>
            <person name="Abe K."/>
            <person name="Yokota A."/>
            <person name="Yabe S."/>
        </authorList>
    </citation>
    <scope>NUCLEOTIDE SEQUENCE [LARGE SCALE GENOMIC DNA]</scope>
    <source>
        <strain evidence="3">Uno3</strain>
    </source>
</reference>
<proteinExistence type="predicted"/>
<comment type="caution">
    <text evidence="2">The sequence shown here is derived from an EMBL/GenBank/DDBJ whole genome shotgun (WGS) entry which is preliminary data.</text>
</comment>
<organism evidence="2 3">
    <name type="scientific">Tengunoibacter tsumagoiensis</name>
    <dbReference type="NCBI Taxonomy" id="2014871"/>
    <lineage>
        <taxon>Bacteria</taxon>
        <taxon>Bacillati</taxon>
        <taxon>Chloroflexota</taxon>
        <taxon>Ktedonobacteria</taxon>
        <taxon>Ktedonobacterales</taxon>
        <taxon>Dictyobacteraceae</taxon>
        <taxon>Tengunoibacter</taxon>
    </lineage>
</organism>
<evidence type="ECO:0000313" key="3">
    <source>
        <dbReference type="Proteomes" id="UP000287352"/>
    </source>
</evidence>
<dbReference type="Proteomes" id="UP000287352">
    <property type="component" value="Unassembled WGS sequence"/>
</dbReference>
<dbReference type="InterPro" id="IPR000866">
    <property type="entry name" value="AhpC/TSA"/>
</dbReference>
<name>A0A401ZUG7_9CHLR</name>
<dbReference type="EMBL" id="BIFR01000001">
    <property type="protein sequence ID" value="GCE10598.1"/>
    <property type="molecule type" value="Genomic_DNA"/>
</dbReference>
<evidence type="ECO:0000313" key="2">
    <source>
        <dbReference type="EMBL" id="GCE10598.1"/>
    </source>
</evidence>
<gene>
    <name evidence="2" type="ORF">KTT_04570</name>
</gene>
<dbReference type="AlphaFoldDB" id="A0A401ZUG7"/>